<dbReference type="InterPro" id="IPR036259">
    <property type="entry name" value="MFS_trans_sf"/>
</dbReference>
<reference evidence="10 11" key="1">
    <citation type="submission" date="2016-02" db="EMBL/GenBank/DDBJ databases">
        <title>Genome analysis of coral dinoflagellate symbionts highlights evolutionary adaptations to a symbiotic lifestyle.</title>
        <authorList>
            <person name="Aranda M."/>
            <person name="Li Y."/>
            <person name="Liew Y.J."/>
            <person name="Baumgarten S."/>
            <person name="Simakov O."/>
            <person name="Wilson M."/>
            <person name="Piel J."/>
            <person name="Ashoor H."/>
            <person name="Bougouffa S."/>
            <person name="Bajic V.B."/>
            <person name="Ryu T."/>
            <person name="Ravasi T."/>
            <person name="Bayer T."/>
            <person name="Micklem G."/>
            <person name="Kim H."/>
            <person name="Bhak J."/>
            <person name="Lajeunesse T.C."/>
            <person name="Voolstra C.R."/>
        </authorList>
    </citation>
    <scope>NUCLEOTIDE SEQUENCE [LARGE SCALE GENOMIC DNA]</scope>
    <source>
        <strain evidence="10 11">CCMP2467</strain>
    </source>
</reference>
<evidence type="ECO:0000256" key="8">
    <source>
        <dbReference type="SAM" id="Phobius"/>
    </source>
</evidence>
<dbReference type="AlphaFoldDB" id="A0A1Q9E8J0"/>
<dbReference type="Gene3D" id="3.90.228.10">
    <property type="match status" value="1"/>
</dbReference>
<dbReference type="PROSITE" id="PS50918">
    <property type="entry name" value="WWE"/>
    <property type="match status" value="1"/>
</dbReference>
<comment type="subcellular location">
    <subcellularLocation>
        <location evidence="1">Cell membrane</location>
        <topology evidence="1">Multi-pass membrane protein</topology>
    </subcellularLocation>
</comment>
<name>A0A1Q9E8J0_SYMMI</name>
<feature type="transmembrane region" description="Helical" evidence="8">
    <location>
        <begin position="862"/>
        <end position="885"/>
    </location>
</feature>
<evidence type="ECO:0000256" key="7">
    <source>
        <dbReference type="SAM" id="MobiDB-lite"/>
    </source>
</evidence>
<evidence type="ECO:0000256" key="4">
    <source>
        <dbReference type="ARBA" id="ARBA00022989"/>
    </source>
</evidence>
<keyword evidence="4 8" id="KW-1133">Transmembrane helix</keyword>
<evidence type="ECO:0000259" key="9">
    <source>
        <dbReference type="PROSITE" id="PS50918"/>
    </source>
</evidence>
<evidence type="ECO:0000256" key="5">
    <source>
        <dbReference type="ARBA" id="ARBA00023136"/>
    </source>
</evidence>
<feature type="transmembrane region" description="Helical" evidence="8">
    <location>
        <begin position="744"/>
        <end position="767"/>
    </location>
</feature>
<feature type="transmembrane region" description="Helical" evidence="8">
    <location>
        <begin position="891"/>
        <end position="912"/>
    </location>
</feature>
<keyword evidence="5 8" id="KW-0472">Membrane</keyword>
<feature type="transmembrane region" description="Helical" evidence="8">
    <location>
        <begin position="805"/>
        <end position="827"/>
    </location>
</feature>
<evidence type="ECO:0000313" key="10">
    <source>
        <dbReference type="EMBL" id="OLQ03735.1"/>
    </source>
</evidence>
<dbReference type="PANTHER" id="PTHR43124:SF3">
    <property type="entry name" value="CHLORAMPHENICOL EFFLUX PUMP RV0191"/>
    <property type="match status" value="1"/>
</dbReference>
<evidence type="ECO:0000256" key="3">
    <source>
        <dbReference type="ARBA" id="ARBA00022692"/>
    </source>
</evidence>
<dbReference type="GO" id="GO:0022857">
    <property type="term" value="F:transmembrane transporter activity"/>
    <property type="evidence" value="ECO:0007669"/>
    <property type="project" value="InterPro"/>
</dbReference>
<feature type="compositionally biased region" description="Low complexity" evidence="7">
    <location>
        <begin position="264"/>
        <end position="274"/>
    </location>
</feature>
<feature type="compositionally biased region" description="Basic and acidic residues" evidence="7">
    <location>
        <begin position="304"/>
        <end position="316"/>
    </location>
</feature>
<dbReference type="SMART" id="SM00678">
    <property type="entry name" value="WWE"/>
    <property type="match status" value="1"/>
</dbReference>
<dbReference type="SUPFAM" id="SSF117839">
    <property type="entry name" value="WWE domain"/>
    <property type="match status" value="1"/>
</dbReference>
<evidence type="ECO:0000256" key="1">
    <source>
        <dbReference type="ARBA" id="ARBA00004651"/>
    </source>
</evidence>
<feature type="coiled-coil region" evidence="6">
    <location>
        <begin position="431"/>
        <end position="479"/>
    </location>
</feature>
<dbReference type="PANTHER" id="PTHR43124">
    <property type="entry name" value="PURINE EFFLUX PUMP PBUE"/>
    <property type="match status" value="1"/>
</dbReference>
<feature type="domain" description="WWE" evidence="9">
    <location>
        <begin position="482"/>
        <end position="563"/>
    </location>
</feature>
<dbReference type="SUPFAM" id="SSF56399">
    <property type="entry name" value="ADP-ribosylation"/>
    <property type="match status" value="1"/>
</dbReference>
<dbReference type="InterPro" id="IPR050189">
    <property type="entry name" value="MFS_Efflux_Transporters"/>
</dbReference>
<feature type="region of interest" description="Disordered" evidence="7">
    <location>
        <begin position="138"/>
        <end position="316"/>
    </location>
</feature>
<evidence type="ECO:0000313" key="11">
    <source>
        <dbReference type="Proteomes" id="UP000186817"/>
    </source>
</evidence>
<dbReference type="EMBL" id="LSRX01000228">
    <property type="protein sequence ID" value="OLQ03735.1"/>
    <property type="molecule type" value="Genomic_DNA"/>
</dbReference>
<dbReference type="InterPro" id="IPR018123">
    <property type="entry name" value="WWE-dom_subgr"/>
</dbReference>
<dbReference type="InterPro" id="IPR004170">
    <property type="entry name" value="WWE_dom"/>
</dbReference>
<dbReference type="GO" id="GO:0005886">
    <property type="term" value="C:plasma membrane"/>
    <property type="evidence" value="ECO:0007669"/>
    <property type="project" value="UniProtKB-SubCell"/>
</dbReference>
<evidence type="ECO:0000256" key="2">
    <source>
        <dbReference type="ARBA" id="ARBA00022475"/>
    </source>
</evidence>
<dbReference type="InterPro" id="IPR037197">
    <property type="entry name" value="WWE_dom_sf"/>
</dbReference>
<comment type="caution">
    <text evidence="10">The sequence shown here is derived from an EMBL/GenBank/DDBJ whole genome shotgun (WGS) entry which is preliminary data.</text>
</comment>
<dbReference type="SUPFAM" id="SSF103473">
    <property type="entry name" value="MFS general substrate transporter"/>
    <property type="match status" value="1"/>
</dbReference>
<dbReference type="Gene3D" id="1.20.1250.20">
    <property type="entry name" value="MFS general substrate transporter like domains"/>
    <property type="match status" value="1"/>
</dbReference>
<accession>A0A1Q9E8J0</accession>
<dbReference type="Pfam" id="PF07690">
    <property type="entry name" value="MFS_1"/>
    <property type="match status" value="1"/>
</dbReference>
<dbReference type="Gene3D" id="3.30.720.50">
    <property type="match status" value="1"/>
</dbReference>
<proteinExistence type="predicted"/>
<organism evidence="10 11">
    <name type="scientific">Symbiodinium microadriaticum</name>
    <name type="common">Dinoflagellate</name>
    <name type="synonym">Zooxanthella microadriatica</name>
    <dbReference type="NCBI Taxonomy" id="2951"/>
    <lineage>
        <taxon>Eukaryota</taxon>
        <taxon>Sar</taxon>
        <taxon>Alveolata</taxon>
        <taxon>Dinophyceae</taxon>
        <taxon>Suessiales</taxon>
        <taxon>Symbiodiniaceae</taxon>
        <taxon>Symbiodinium</taxon>
    </lineage>
</organism>
<dbReference type="Proteomes" id="UP000186817">
    <property type="component" value="Unassembled WGS sequence"/>
</dbReference>
<dbReference type="CDD" id="cd17325">
    <property type="entry name" value="MFS_MdtG_SLC18_like"/>
    <property type="match status" value="1"/>
</dbReference>
<dbReference type="GO" id="GO:0008270">
    <property type="term" value="F:zinc ion binding"/>
    <property type="evidence" value="ECO:0007669"/>
    <property type="project" value="InterPro"/>
</dbReference>
<keyword evidence="11" id="KW-1185">Reference proteome</keyword>
<sequence>MDLFKMRDDLRFLSGTLPTATNPGSIPRPFFGLSSSLTPAPTSIPSTPSLNSPFALFGTSPLAGLSSIPNTRLHTPSTFALCGTPPLVSPSSIPLPSPHTPFALFGTPPLTSSSIPGTNALFGTTPASTPSLSCFITPPASPIPGTSPAHSNPLLPPLPSPSSIPGTPPTSSIPCTPPDHSNPLLPSTLDDPLLIPGTPPDHSNPLLPSPSSISSTLDDPLLPPIPGTPPASSIPNTPPDHSNLLLPSPFSIPGTPGKWKRGRSCLSSPSCGSSTLQRVRDIDVIPKPAKRRRSRVVSSSSESSGRRRAGEEVKHRLEQKALSRELATTRAKLADAELAVQDERLNRKTVESHLHLQIVPSKQLVRLQDDTATLRAKLTGEESLRKHAEAESEAAKERLRDERKNQFSAAIEQKMQIVGLQRDTATLRLKLTAEESLRKHAEAESEAAKERLQDLEARLQDTAAALAKEREQKEIAEKKFLDVQVHKHSGGHGACWQYEMDGHWHPFSTEGNDQMQQAYLAFIDDEHNCRWANVVAGGVPRMVDFQDMTQTNVDTRKRRAIRVVTGVPSQWESAPAALLTQRDDLRSVYVEVNDTSLAEVVNRLLRSSGHAWDVSTECSHMKKATVKSVHRIENYQLWQRYQARLRAMREDRAKYNLHSEPAALDLDGRLGVMTESQPYLDCGEPLARDVDEKILLHGTSWDNADSIVMHGFDNRTCIRGMYGDGTYFAGIAGVAFASCYEQLMVLRLAVGLGVASTFTSAGMYVTDISHPLNSARTRAPMQMGMSAGLLCGPALGGYLLEHVGLYSMTLGVGAASLATATAVFALLPETHRGYRDKRPLRGVGDTLRSWSPILRGQQFRSILSFGWCYNAAFWGAMALLPLVYVDLSLSPSVVGGLSTFNAIISLAVTPVVARSADHLGKMAVVLPGAIVYGAGLILVPHVSSLLELLPVLAAMQVGACMCAQAQMHAMDLAPVKDRAKVPSLWNTFGDTGRFVSFGSEFIYTKSLKLATFPQRTTFAAG</sequence>
<keyword evidence="2" id="KW-1003">Cell membrane</keyword>
<keyword evidence="3 8" id="KW-0812">Transmembrane</keyword>
<feature type="compositionally biased region" description="Pro residues" evidence="7">
    <location>
        <begin position="154"/>
        <end position="168"/>
    </location>
</feature>
<dbReference type="InterPro" id="IPR011701">
    <property type="entry name" value="MFS"/>
</dbReference>
<dbReference type="GO" id="GO:0003950">
    <property type="term" value="F:NAD+ poly-ADP-ribosyltransferase activity"/>
    <property type="evidence" value="ECO:0007669"/>
    <property type="project" value="InterPro"/>
</dbReference>
<feature type="region of interest" description="Disordered" evidence="7">
    <location>
        <begin position="382"/>
        <end position="401"/>
    </location>
</feature>
<keyword evidence="6" id="KW-0175">Coiled coil</keyword>
<feature type="compositionally biased region" description="Low complexity" evidence="7">
    <location>
        <begin position="183"/>
        <end position="220"/>
    </location>
</feature>
<evidence type="ECO:0000256" key="6">
    <source>
        <dbReference type="SAM" id="Coils"/>
    </source>
</evidence>
<feature type="transmembrane region" description="Helical" evidence="8">
    <location>
        <begin position="924"/>
        <end position="942"/>
    </location>
</feature>
<dbReference type="OrthoDB" id="430328at2759"/>
<dbReference type="Pfam" id="PF02825">
    <property type="entry name" value="WWE"/>
    <property type="match status" value="1"/>
</dbReference>
<protein>
    <recommendedName>
        <fullName evidence="9">WWE domain-containing protein</fullName>
    </recommendedName>
</protein>
<gene>
    <name evidence="10" type="ORF">AK812_SmicGene13274</name>
</gene>